<dbReference type="InterPro" id="IPR051676">
    <property type="entry name" value="UPF0053_domain"/>
</dbReference>
<sequence length="442" mass="47616">MDQQTLLNFALVLSFVLVGGVFAATELALVSLRESQIDRMAQQSQRGARVAAVARNPNRFLAAVQIGVTVAGFLSAAYGASTLAPDFVPTLVDLGLGQGLAENVALVGLTLFIAYLSLILGELVPKRFALQKSAQVAIVVGPPLDRFATLMRPVIWLLSVSTNAVVRLLGGDPSAKNEEMSDEEFRDLVTGHEGLGEDERRFVTGMFVAAQRTVKEVMRHRAEVVFLDADLRVSEALATVRDQPYSRYPVAEGQVDRIIGFVHLRDLHGVARPDGRTVGDLVRPIALLPSTNQIFPAITTMRREGTHIAVVVDEYGGTDGIVTLEDLVEELVGEIRDEYDTDVDRGDPTGVERRVDGRLNIEDFAEATGVVVPDGPYETVAGYIVAQLARMPRPGDEVDTGDAVLVVEEVDGRRVAVVGVLPAGSASRRDPETVGDDPASQE</sequence>
<evidence type="ECO:0000256" key="6">
    <source>
        <dbReference type="ARBA" id="ARBA00022989"/>
    </source>
</evidence>
<feature type="transmembrane region" description="Helical" evidence="11">
    <location>
        <begin position="60"/>
        <end position="84"/>
    </location>
</feature>
<dbReference type="Pfam" id="PF01595">
    <property type="entry name" value="CNNM"/>
    <property type="match status" value="1"/>
</dbReference>
<feature type="domain" description="CBS" evidence="12">
    <location>
        <begin position="281"/>
        <end position="338"/>
    </location>
</feature>
<evidence type="ECO:0000256" key="3">
    <source>
        <dbReference type="ARBA" id="ARBA00022475"/>
    </source>
</evidence>
<keyword evidence="8 10" id="KW-0472">Membrane</keyword>
<evidence type="ECO:0000256" key="8">
    <source>
        <dbReference type="ARBA" id="ARBA00023136"/>
    </source>
</evidence>
<comment type="subcellular location">
    <subcellularLocation>
        <location evidence="1">Cell membrane</location>
        <topology evidence="1">Multi-pass membrane protein</topology>
    </subcellularLocation>
</comment>
<dbReference type="InterPro" id="IPR046342">
    <property type="entry name" value="CBS_dom_sf"/>
</dbReference>
<keyword evidence="15" id="KW-1185">Reference proteome</keyword>
<dbReference type="CDD" id="cd04590">
    <property type="entry name" value="CBS_pair_CorC_HlyC_assoc"/>
    <property type="match status" value="1"/>
</dbReference>
<evidence type="ECO:0000256" key="7">
    <source>
        <dbReference type="ARBA" id="ARBA00023122"/>
    </source>
</evidence>
<evidence type="ECO:0000256" key="9">
    <source>
        <dbReference type="PROSITE-ProRule" id="PRU00703"/>
    </source>
</evidence>
<evidence type="ECO:0000313" key="15">
    <source>
        <dbReference type="Proteomes" id="UP001501480"/>
    </source>
</evidence>
<comment type="caution">
    <text evidence="14">The sequence shown here is derived from an EMBL/GenBank/DDBJ whole genome shotgun (WGS) entry which is preliminary data.</text>
</comment>
<feature type="domain" description="CBS" evidence="12">
    <location>
        <begin position="218"/>
        <end position="278"/>
    </location>
</feature>
<dbReference type="InterPro" id="IPR036318">
    <property type="entry name" value="FAD-bd_PCMH-like_sf"/>
</dbReference>
<gene>
    <name evidence="14" type="ORF">GCM10009821_21530</name>
</gene>
<keyword evidence="5" id="KW-0677">Repeat</keyword>
<dbReference type="PROSITE" id="PS51371">
    <property type="entry name" value="CBS"/>
    <property type="match status" value="2"/>
</dbReference>
<accession>A0ABP5HL05</accession>
<evidence type="ECO:0000313" key="14">
    <source>
        <dbReference type="EMBL" id="GAA2080734.1"/>
    </source>
</evidence>
<dbReference type="InterPro" id="IPR000644">
    <property type="entry name" value="CBS_dom"/>
</dbReference>
<dbReference type="Proteomes" id="UP001501480">
    <property type="component" value="Unassembled WGS sequence"/>
</dbReference>
<keyword evidence="7 9" id="KW-0129">CBS domain</keyword>
<dbReference type="SMART" id="SM01091">
    <property type="entry name" value="CorC_HlyC"/>
    <property type="match status" value="1"/>
</dbReference>
<dbReference type="PROSITE" id="PS51846">
    <property type="entry name" value="CNNM"/>
    <property type="match status" value="1"/>
</dbReference>
<dbReference type="InterPro" id="IPR002550">
    <property type="entry name" value="CNNM"/>
</dbReference>
<dbReference type="InterPro" id="IPR044751">
    <property type="entry name" value="Ion_transp-like_CBS"/>
</dbReference>
<evidence type="ECO:0000256" key="11">
    <source>
        <dbReference type="SAM" id="Phobius"/>
    </source>
</evidence>
<evidence type="ECO:0000259" key="13">
    <source>
        <dbReference type="PROSITE" id="PS51846"/>
    </source>
</evidence>
<name>A0ABP5HL05_9ACTN</name>
<dbReference type="Gene3D" id="3.30.465.10">
    <property type="match status" value="1"/>
</dbReference>
<keyword evidence="6 10" id="KW-1133">Transmembrane helix</keyword>
<comment type="similarity">
    <text evidence="2">Belongs to the UPF0053 family.</text>
</comment>
<evidence type="ECO:0000256" key="10">
    <source>
        <dbReference type="PROSITE-ProRule" id="PRU01193"/>
    </source>
</evidence>
<feature type="transmembrane region" description="Helical" evidence="11">
    <location>
        <begin position="104"/>
        <end position="124"/>
    </location>
</feature>
<dbReference type="InterPro" id="IPR016169">
    <property type="entry name" value="FAD-bd_PCMH_sub2"/>
</dbReference>
<evidence type="ECO:0000256" key="4">
    <source>
        <dbReference type="ARBA" id="ARBA00022692"/>
    </source>
</evidence>
<protein>
    <submittedName>
        <fullName evidence="14">Hemolysin family protein</fullName>
    </submittedName>
</protein>
<keyword evidence="4 10" id="KW-0812">Transmembrane</keyword>
<evidence type="ECO:0000256" key="5">
    <source>
        <dbReference type="ARBA" id="ARBA00022737"/>
    </source>
</evidence>
<reference evidence="15" key="1">
    <citation type="journal article" date="2019" name="Int. J. Syst. Evol. Microbiol.">
        <title>The Global Catalogue of Microorganisms (GCM) 10K type strain sequencing project: providing services to taxonomists for standard genome sequencing and annotation.</title>
        <authorList>
            <consortium name="The Broad Institute Genomics Platform"/>
            <consortium name="The Broad Institute Genome Sequencing Center for Infectious Disease"/>
            <person name="Wu L."/>
            <person name="Ma J."/>
        </authorList>
    </citation>
    <scope>NUCLEOTIDE SEQUENCE [LARGE SCALE GENOMIC DNA]</scope>
    <source>
        <strain evidence="15">JCM 15749</strain>
    </source>
</reference>
<dbReference type="PANTHER" id="PTHR43099:SF5">
    <property type="entry name" value="HLYC_CORC FAMILY TRANSPORTER"/>
    <property type="match status" value="1"/>
</dbReference>
<dbReference type="SUPFAM" id="SSF54631">
    <property type="entry name" value="CBS-domain pair"/>
    <property type="match status" value="1"/>
</dbReference>
<dbReference type="RefSeq" id="WP_344328125.1">
    <property type="nucleotide sequence ID" value="NZ_BAAAPY010000007.1"/>
</dbReference>
<dbReference type="EMBL" id="BAAAPY010000007">
    <property type="protein sequence ID" value="GAA2080734.1"/>
    <property type="molecule type" value="Genomic_DNA"/>
</dbReference>
<dbReference type="Pfam" id="PF00571">
    <property type="entry name" value="CBS"/>
    <property type="match status" value="2"/>
</dbReference>
<organism evidence="14 15">
    <name type="scientific">Aeromicrobium halocynthiae</name>
    <dbReference type="NCBI Taxonomy" id="560557"/>
    <lineage>
        <taxon>Bacteria</taxon>
        <taxon>Bacillati</taxon>
        <taxon>Actinomycetota</taxon>
        <taxon>Actinomycetes</taxon>
        <taxon>Propionibacteriales</taxon>
        <taxon>Nocardioidaceae</taxon>
        <taxon>Aeromicrobium</taxon>
    </lineage>
</organism>
<dbReference type="PANTHER" id="PTHR43099">
    <property type="entry name" value="UPF0053 PROTEIN YRKA"/>
    <property type="match status" value="1"/>
</dbReference>
<proteinExistence type="inferred from homology"/>
<evidence type="ECO:0000259" key="12">
    <source>
        <dbReference type="PROSITE" id="PS51371"/>
    </source>
</evidence>
<keyword evidence="3" id="KW-1003">Cell membrane</keyword>
<dbReference type="SUPFAM" id="SSF56176">
    <property type="entry name" value="FAD-binding/transporter-associated domain-like"/>
    <property type="match status" value="1"/>
</dbReference>
<feature type="transmembrane region" description="Helical" evidence="11">
    <location>
        <begin position="6"/>
        <end position="30"/>
    </location>
</feature>
<dbReference type="InterPro" id="IPR005170">
    <property type="entry name" value="Transptr-assoc_dom"/>
</dbReference>
<dbReference type="Gene3D" id="3.10.580.10">
    <property type="entry name" value="CBS-domain"/>
    <property type="match status" value="1"/>
</dbReference>
<evidence type="ECO:0000256" key="1">
    <source>
        <dbReference type="ARBA" id="ARBA00004651"/>
    </source>
</evidence>
<dbReference type="Pfam" id="PF03471">
    <property type="entry name" value="CorC_HlyC"/>
    <property type="match status" value="1"/>
</dbReference>
<feature type="domain" description="CNNM transmembrane" evidence="13">
    <location>
        <begin position="1"/>
        <end position="199"/>
    </location>
</feature>
<evidence type="ECO:0000256" key="2">
    <source>
        <dbReference type="ARBA" id="ARBA00006337"/>
    </source>
</evidence>